<feature type="non-terminal residue" evidence="3">
    <location>
        <position position="547"/>
    </location>
</feature>
<dbReference type="EMBL" id="KN822990">
    <property type="protein sequence ID" value="KIO28787.1"/>
    <property type="molecule type" value="Genomic_DNA"/>
</dbReference>
<feature type="compositionally biased region" description="Low complexity" evidence="2">
    <location>
        <begin position="189"/>
        <end position="211"/>
    </location>
</feature>
<protein>
    <submittedName>
        <fullName evidence="3">Uncharacterized protein</fullName>
    </submittedName>
</protein>
<dbReference type="HOGENOM" id="CLU_498386_0_0_1"/>
<feature type="compositionally biased region" description="Low complexity" evidence="2">
    <location>
        <begin position="167"/>
        <end position="180"/>
    </location>
</feature>
<name>A0A0C3M542_9AGAM</name>
<feature type="compositionally biased region" description="Basic and acidic residues" evidence="2">
    <location>
        <begin position="493"/>
        <end position="506"/>
    </location>
</feature>
<feature type="coiled-coil region" evidence="1">
    <location>
        <begin position="343"/>
        <end position="398"/>
    </location>
</feature>
<feature type="region of interest" description="Disordered" evidence="2">
    <location>
        <begin position="423"/>
        <end position="547"/>
    </location>
</feature>
<feature type="compositionally biased region" description="Polar residues" evidence="2">
    <location>
        <begin position="24"/>
        <end position="33"/>
    </location>
</feature>
<evidence type="ECO:0000313" key="3">
    <source>
        <dbReference type="EMBL" id="KIO28787.1"/>
    </source>
</evidence>
<keyword evidence="1" id="KW-0175">Coiled coil</keyword>
<feature type="compositionally biased region" description="Low complexity" evidence="2">
    <location>
        <begin position="148"/>
        <end position="159"/>
    </location>
</feature>
<evidence type="ECO:0000256" key="1">
    <source>
        <dbReference type="SAM" id="Coils"/>
    </source>
</evidence>
<feature type="compositionally biased region" description="Polar residues" evidence="2">
    <location>
        <begin position="106"/>
        <end position="121"/>
    </location>
</feature>
<dbReference type="Proteomes" id="UP000054248">
    <property type="component" value="Unassembled WGS sequence"/>
</dbReference>
<feature type="compositionally biased region" description="Polar residues" evidence="2">
    <location>
        <begin position="229"/>
        <end position="238"/>
    </location>
</feature>
<feature type="compositionally biased region" description="Polar residues" evidence="2">
    <location>
        <begin position="272"/>
        <end position="292"/>
    </location>
</feature>
<sequence length="547" mass="58006">MFGKPLFTRPAATPSPAPQFQLGPHTQSASKKPSSVFKKLLHVKNVFPRFSSAKKDTNSQGTSQRRHRVLTPQPSHEGLAALAEDGVGFDRPYQAHLRSLVEPTRSPASLNLSPRFQTGLQSSSSSSARRSNFSANASPLLAPPQSVATAPATTFARPRSSSHRSSHSVVSRSSTSPNPSLLAPPQSVATTPATTFAPARSSFQTSTQSTTACSKFSPKVSSPLAAPQSVATTSATTFAPTRSASRPSAPPAAPHSTGSPNASPLLAPRQSVAATPATQPSPTLSTFQCSKPSSKVSPANQLIAELQETIAFLDRQHNDCVRSVQSMIQGYVFPHTTSLVDETASAKKELEEVNKKIASADKECSKLDTLWHEECENLVEAEEALKKAKWHLEGVDEEQAALQAEVHQLQAGQPVNGVWEERVNEASQRDSTSSQLAAENAEEEGGASFTAPESSQLEKKAVKSWNSQGESQIALGRYSAPRPIQPVQAATKSEQEDSRPESDDGKGQSANPAAPKPAQWMNQARGGGPRPKTPGGGTVQQPVTASN</sequence>
<feature type="compositionally biased region" description="Gly residues" evidence="2">
    <location>
        <begin position="525"/>
        <end position="538"/>
    </location>
</feature>
<organism evidence="3 4">
    <name type="scientific">Tulasnella calospora MUT 4182</name>
    <dbReference type="NCBI Taxonomy" id="1051891"/>
    <lineage>
        <taxon>Eukaryota</taxon>
        <taxon>Fungi</taxon>
        <taxon>Dikarya</taxon>
        <taxon>Basidiomycota</taxon>
        <taxon>Agaricomycotina</taxon>
        <taxon>Agaricomycetes</taxon>
        <taxon>Cantharellales</taxon>
        <taxon>Tulasnellaceae</taxon>
        <taxon>Tulasnella</taxon>
    </lineage>
</organism>
<reference evidence="3 4" key="1">
    <citation type="submission" date="2014-04" db="EMBL/GenBank/DDBJ databases">
        <authorList>
            <consortium name="DOE Joint Genome Institute"/>
            <person name="Kuo A."/>
            <person name="Girlanda M."/>
            <person name="Perotto S."/>
            <person name="Kohler A."/>
            <person name="Nagy L.G."/>
            <person name="Floudas D."/>
            <person name="Copeland A."/>
            <person name="Barry K.W."/>
            <person name="Cichocki N."/>
            <person name="Veneault-Fourrey C."/>
            <person name="LaButti K."/>
            <person name="Lindquist E.A."/>
            <person name="Lipzen A."/>
            <person name="Lundell T."/>
            <person name="Morin E."/>
            <person name="Murat C."/>
            <person name="Sun H."/>
            <person name="Tunlid A."/>
            <person name="Henrissat B."/>
            <person name="Grigoriev I.V."/>
            <person name="Hibbett D.S."/>
            <person name="Martin F."/>
            <person name="Nordberg H.P."/>
            <person name="Cantor M.N."/>
            <person name="Hua S.X."/>
        </authorList>
    </citation>
    <scope>NUCLEOTIDE SEQUENCE [LARGE SCALE GENOMIC DNA]</scope>
    <source>
        <strain evidence="3 4">MUT 4182</strain>
    </source>
</reference>
<gene>
    <name evidence="3" type="ORF">M407DRAFT_22045</name>
</gene>
<feature type="region of interest" description="Disordered" evidence="2">
    <location>
        <begin position="1"/>
        <end position="34"/>
    </location>
</feature>
<feature type="region of interest" description="Disordered" evidence="2">
    <location>
        <begin position="106"/>
        <end position="292"/>
    </location>
</feature>
<dbReference type="OrthoDB" id="3318444at2759"/>
<feature type="region of interest" description="Disordered" evidence="2">
    <location>
        <begin position="48"/>
        <end position="78"/>
    </location>
</feature>
<reference evidence="4" key="2">
    <citation type="submission" date="2015-01" db="EMBL/GenBank/DDBJ databases">
        <title>Evolutionary Origins and Diversification of the Mycorrhizal Mutualists.</title>
        <authorList>
            <consortium name="DOE Joint Genome Institute"/>
            <consortium name="Mycorrhizal Genomics Consortium"/>
            <person name="Kohler A."/>
            <person name="Kuo A."/>
            <person name="Nagy L.G."/>
            <person name="Floudas D."/>
            <person name="Copeland A."/>
            <person name="Barry K.W."/>
            <person name="Cichocki N."/>
            <person name="Veneault-Fourrey C."/>
            <person name="LaButti K."/>
            <person name="Lindquist E.A."/>
            <person name="Lipzen A."/>
            <person name="Lundell T."/>
            <person name="Morin E."/>
            <person name="Murat C."/>
            <person name="Riley R."/>
            <person name="Ohm R."/>
            <person name="Sun H."/>
            <person name="Tunlid A."/>
            <person name="Henrissat B."/>
            <person name="Grigoriev I.V."/>
            <person name="Hibbett D.S."/>
            <person name="Martin F."/>
        </authorList>
    </citation>
    <scope>NUCLEOTIDE SEQUENCE [LARGE SCALE GENOMIC DNA]</scope>
    <source>
        <strain evidence="4">MUT 4182</strain>
    </source>
</reference>
<evidence type="ECO:0000313" key="4">
    <source>
        <dbReference type="Proteomes" id="UP000054248"/>
    </source>
</evidence>
<dbReference type="AlphaFoldDB" id="A0A0C3M542"/>
<keyword evidence="4" id="KW-1185">Reference proteome</keyword>
<evidence type="ECO:0000256" key="2">
    <source>
        <dbReference type="SAM" id="MobiDB-lite"/>
    </source>
</evidence>
<feature type="compositionally biased region" description="Low complexity" evidence="2">
    <location>
        <begin position="122"/>
        <end position="138"/>
    </location>
</feature>
<proteinExistence type="predicted"/>
<dbReference type="STRING" id="1051891.A0A0C3M542"/>
<accession>A0A0C3M542</accession>